<dbReference type="InterPro" id="IPR029063">
    <property type="entry name" value="SAM-dependent_MTases_sf"/>
</dbReference>
<gene>
    <name evidence="2" type="ordered locus">TherJR_0522</name>
</gene>
<keyword evidence="2" id="KW-0489">Methyltransferase</keyword>
<evidence type="ECO:0000313" key="3">
    <source>
        <dbReference type="Proteomes" id="UP000002377"/>
    </source>
</evidence>
<keyword evidence="3" id="KW-1185">Reference proteome</keyword>
<dbReference type="OrthoDB" id="9774345at2"/>
<sequence>MKPENVQFLCSPHTGERLELKVEQGAGGRPVELLVGQKTGAKFPVREGIPLFLDKSQMPGNNRKQQKFYNLVAPFYDFLHRMQTARQGGEHLMRMEYIKELGIGDKDKVLEVSIGTGANLLYLPRTAQCFGIDISWEMLRRCKRSMQRKGIDVELAMAAAEKLPFVDNVFDVVFNVLGLRLFNDKGGAIREMLRVAKPGARITIVDQAKAGAPLHLLPREIVGPEYKEIYYGHLYCLSFKKAEKK</sequence>
<dbReference type="RefSeq" id="WP_013119426.1">
    <property type="nucleotide sequence ID" value="NC_014152.1"/>
</dbReference>
<dbReference type="eggNOG" id="COG2226">
    <property type="taxonomic scope" value="Bacteria"/>
</dbReference>
<dbReference type="SUPFAM" id="SSF158997">
    <property type="entry name" value="Trm112p-like"/>
    <property type="match status" value="1"/>
</dbReference>
<dbReference type="Proteomes" id="UP000002377">
    <property type="component" value="Chromosome"/>
</dbReference>
<dbReference type="GO" id="GO:0032259">
    <property type="term" value="P:methylation"/>
    <property type="evidence" value="ECO:0007669"/>
    <property type="project" value="UniProtKB-KW"/>
</dbReference>
<organism evidence="2 3">
    <name type="scientific">Thermincola potens (strain JR)</name>
    <dbReference type="NCBI Taxonomy" id="635013"/>
    <lineage>
        <taxon>Bacteria</taxon>
        <taxon>Bacillati</taxon>
        <taxon>Bacillota</taxon>
        <taxon>Clostridia</taxon>
        <taxon>Eubacteriales</taxon>
        <taxon>Thermincolaceae</taxon>
        <taxon>Thermincola</taxon>
    </lineage>
</organism>
<dbReference type="HOGENOM" id="CLU_070006_0_0_9"/>
<accession>D5XB83</accession>
<dbReference type="PANTHER" id="PTHR43591">
    <property type="entry name" value="METHYLTRANSFERASE"/>
    <property type="match status" value="1"/>
</dbReference>
<feature type="domain" description="Methyltransferase type 11" evidence="1">
    <location>
        <begin position="110"/>
        <end position="202"/>
    </location>
</feature>
<evidence type="ECO:0000313" key="2">
    <source>
        <dbReference type="EMBL" id="ADG81403.1"/>
    </source>
</evidence>
<dbReference type="EMBL" id="CP002028">
    <property type="protein sequence ID" value="ADG81403.1"/>
    <property type="molecule type" value="Genomic_DNA"/>
</dbReference>
<name>D5XB83_THEPJ</name>
<dbReference type="SUPFAM" id="SSF53335">
    <property type="entry name" value="S-adenosyl-L-methionine-dependent methyltransferases"/>
    <property type="match status" value="1"/>
</dbReference>
<dbReference type="KEGG" id="tjr:TherJR_0522"/>
<dbReference type="PANTHER" id="PTHR43591:SF24">
    <property type="entry name" value="2-METHOXY-6-POLYPRENYL-1,4-BENZOQUINOL METHYLASE, MITOCHONDRIAL"/>
    <property type="match status" value="1"/>
</dbReference>
<dbReference type="Pfam" id="PF08241">
    <property type="entry name" value="Methyltransf_11"/>
    <property type="match status" value="1"/>
</dbReference>
<proteinExistence type="predicted"/>
<dbReference type="STRING" id="635013.TherJR_0522"/>
<protein>
    <submittedName>
        <fullName evidence="2">Methyltransferase type 11</fullName>
    </submittedName>
</protein>
<dbReference type="GO" id="GO:0008757">
    <property type="term" value="F:S-adenosylmethionine-dependent methyltransferase activity"/>
    <property type="evidence" value="ECO:0007669"/>
    <property type="project" value="InterPro"/>
</dbReference>
<dbReference type="AlphaFoldDB" id="D5XB83"/>
<reference evidence="2 3" key="1">
    <citation type="submission" date="2010-05" db="EMBL/GenBank/DDBJ databases">
        <title>Complete sequence of Thermincola sp. JR.</title>
        <authorList>
            <consortium name="US DOE Joint Genome Institute"/>
            <person name="Lucas S."/>
            <person name="Copeland A."/>
            <person name="Lapidus A."/>
            <person name="Cheng J.-F."/>
            <person name="Bruce D."/>
            <person name="Goodwin L."/>
            <person name="Pitluck S."/>
            <person name="Chertkov O."/>
            <person name="Detter J.C."/>
            <person name="Han C."/>
            <person name="Tapia R."/>
            <person name="Land M."/>
            <person name="Hauser L."/>
            <person name="Kyrpides N."/>
            <person name="Mikhailova N."/>
            <person name="Hazen T.C."/>
            <person name="Woyke T."/>
        </authorList>
    </citation>
    <scope>NUCLEOTIDE SEQUENCE [LARGE SCALE GENOMIC DNA]</scope>
    <source>
        <strain evidence="2 3">JR</strain>
    </source>
</reference>
<dbReference type="InterPro" id="IPR013216">
    <property type="entry name" value="Methyltransf_11"/>
</dbReference>
<dbReference type="Gene3D" id="3.40.50.150">
    <property type="entry name" value="Vaccinia Virus protein VP39"/>
    <property type="match status" value="1"/>
</dbReference>
<keyword evidence="2" id="KW-0808">Transferase</keyword>
<evidence type="ECO:0000259" key="1">
    <source>
        <dbReference type="Pfam" id="PF08241"/>
    </source>
</evidence>